<dbReference type="Pfam" id="PF14172">
    <property type="entry name" value="DUF4309"/>
    <property type="match status" value="1"/>
</dbReference>
<protein>
    <submittedName>
        <fullName evidence="1">DUF4309 domain-containing protein</fullName>
    </submittedName>
</protein>
<sequence>MKLKSIQDIKKAALQGRMKEIKLPLGSTFQEIAQTYGEPEGISNEECLTYSYGHTRTEGAFYFHHDSCSDGLNVLKPETTLNKISVTAEFLQIRMTAEDVKLALGNPDIEYVGEAYGGYYLIYNLAPYQLIFIADMHSESKSIHKVNVTRINEKQS</sequence>
<dbReference type="EMBL" id="JACXJA010000019">
    <property type="protein sequence ID" value="MBD2863313.1"/>
    <property type="molecule type" value="Genomic_DNA"/>
</dbReference>
<evidence type="ECO:0000313" key="2">
    <source>
        <dbReference type="Proteomes" id="UP000639396"/>
    </source>
</evidence>
<accession>A0A927H0H6</accession>
<dbReference type="Proteomes" id="UP000639396">
    <property type="component" value="Unassembled WGS sequence"/>
</dbReference>
<dbReference type="AlphaFoldDB" id="A0A927H0H6"/>
<gene>
    <name evidence="1" type="ORF">IDH45_15070</name>
</gene>
<proteinExistence type="predicted"/>
<dbReference type="InterPro" id="IPR025453">
    <property type="entry name" value="DUF4309"/>
</dbReference>
<keyword evidence="2" id="KW-1185">Reference proteome</keyword>
<dbReference type="RefSeq" id="WP_190928947.1">
    <property type="nucleotide sequence ID" value="NZ_JACXJA010000019.1"/>
</dbReference>
<reference evidence="1" key="1">
    <citation type="submission" date="2020-09" db="EMBL/GenBank/DDBJ databases">
        <title>A novel bacterium of genus Paenibacillus, isolated from South China Sea.</title>
        <authorList>
            <person name="Huang H."/>
            <person name="Mo K."/>
            <person name="Hu Y."/>
        </authorList>
    </citation>
    <scope>NUCLEOTIDE SEQUENCE</scope>
    <source>
        <strain evidence="1">IB182363</strain>
    </source>
</reference>
<comment type="caution">
    <text evidence="1">The sequence shown here is derived from an EMBL/GenBank/DDBJ whole genome shotgun (WGS) entry which is preliminary data.</text>
</comment>
<name>A0A927H0H6_9BACL</name>
<evidence type="ECO:0000313" key="1">
    <source>
        <dbReference type="EMBL" id="MBD2863313.1"/>
    </source>
</evidence>
<organism evidence="1 2">
    <name type="scientific">Paenibacillus oceani</name>
    <dbReference type="NCBI Taxonomy" id="2772510"/>
    <lineage>
        <taxon>Bacteria</taxon>
        <taxon>Bacillati</taxon>
        <taxon>Bacillota</taxon>
        <taxon>Bacilli</taxon>
        <taxon>Bacillales</taxon>
        <taxon>Paenibacillaceae</taxon>
        <taxon>Paenibacillus</taxon>
    </lineage>
</organism>